<keyword evidence="9" id="KW-1185">Reference proteome</keyword>
<keyword evidence="4" id="KW-0539">Nucleus</keyword>
<evidence type="ECO:0000256" key="4">
    <source>
        <dbReference type="ARBA" id="ARBA00023242"/>
    </source>
</evidence>
<dbReference type="InterPro" id="IPR053793">
    <property type="entry name" value="PB1-like"/>
</dbReference>
<evidence type="ECO:0000259" key="7">
    <source>
        <dbReference type="PROSITE" id="PS51745"/>
    </source>
</evidence>
<dbReference type="Pfam" id="PF02042">
    <property type="entry name" value="RWP-RK"/>
    <property type="match status" value="1"/>
</dbReference>
<evidence type="ECO:0000256" key="2">
    <source>
        <dbReference type="ARBA" id="ARBA00023125"/>
    </source>
</evidence>
<dbReference type="PROSITE" id="PS51519">
    <property type="entry name" value="RWP_RK"/>
    <property type="match status" value="1"/>
</dbReference>
<dbReference type="SMART" id="SM00666">
    <property type="entry name" value="PB1"/>
    <property type="match status" value="1"/>
</dbReference>
<evidence type="ECO:0000256" key="5">
    <source>
        <dbReference type="SAM" id="MobiDB-lite"/>
    </source>
</evidence>
<dbReference type="Gene3D" id="3.10.20.90">
    <property type="entry name" value="Phosphatidylinositol 3-kinase Catalytic Subunit, Chain A, domain 1"/>
    <property type="match status" value="1"/>
</dbReference>
<dbReference type="PANTHER" id="PTHR32002">
    <property type="entry name" value="PROTEIN NLP8"/>
    <property type="match status" value="1"/>
</dbReference>
<dbReference type="SUPFAM" id="SSF54277">
    <property type="entry name" value="CAD &amp; PB1 domains"/>
    <property type="match status" value="1"/>
</dbReference>
<dbReference type="PANTHER" id="PTHR32002:SF41">
    <property type="entry name" value="PROTEIN NLP8"/>
    <property type="match status" value="1"/>
</dbReference>
<dbReference type="Proteomes" id="UP001497444">
    <property type="component" value="Chromosome 19"/>
</dbReference>
<evidence type="ECO:0000256" key="3">
    <source>
        <dbReference type="ARBA" id="ARBA00023163"/>
    </source>
</evidence>
<evidence type="ECO:0000259" key="6">
    <source>
        <dbReference type="PROSITE" id="PS51519"/>
    </source>
</evidence>
<keyword evidence="3" id="KW-0804">Transcription</keyword>
<gene>
    <name evidence="8" type="ORF">CSSPJE1EN1_LOCUS12252</name>
</gene>
<name>A0ABP0WK01_9BRYO</name>
<feature type="region of interest" description="Disordered" evidence="5">
    <location>
        <begin position="695"/>
        <end position="719"/>
    </location>
</feature>
<accession>A0ABP0WK01</accession>
<evidence type="ECO:0000313" key="8">
    <source>
        <dbReference type="EMBL" id="CAK9266774.1"/>
    </source>
</evidence>
<dbReference type="PROSITE" id="PS51745">
    <property type="entry name" value="PB1"/>
    <property type="match status" value="1"/>
</dbReference>
<dbReference type="Pfam" id="PF00564">
    <property type="entry name" value="PB1"/>
    <property type="match status" value="1"/>
</dbReference>
<reference evidence="8" key="1">
    <citation type="submission" date="2024-02" db="EMBL/GenBank/DDBJ databases">
        <authorList>
            <consortium name="ELIXIR-Norway"/>
            <consortium name="Elixir Norway"/>
        </authorList>
    </citation>
    <scope>NUCLEOTIDE SEQUENCE</scope>
</reference>
<dbReference type="InterPro" id="IPR000270">
    <property type="entry name" value="PB1_dom"/>
</dbReference>
<evidence type="ECO:0000256" key="1">
    <source>
        <dbReference type="ARBA" id="ARBA00023015"/>
    </source>
</evidence>
<dbReference type="EMBL" id="OZ020114">
    <property type="protein sequence ID" value="CAK9266774.1"/>
    <property type="molecule type" value="Genomic_DNA"/>
</dbReference>
<keyword evidence="1" id="KW-0805">Transcription regulation</keyword>
<feature type="domain" description="RWP-RK" evidence="6">
    <location>
        <begin position="522"/>
        <end position="608"/>
    </location>
</feature>
<keyword evidence="2" id="KW-0238">DNA-binding</keyword>
<dbReference type="InterPro" id="IPR045012">
    <property type="entry name" value="NLP"/>
</dbReference>
<feature type="domain" description="PB1" evidence="7">
    <location>
        <begin position="773"/>
        <end position="855"/>
    </location>
</feature>
<dbReference type="InterPro" id="IPR055081">
    <property type="entry name" value="NLP1-9_GAF"/>
</dbReference>
<organism evidence="8 9">
    <name type="scientific">Sphagnum jensenii</name>
    <dbReference type="NCBI Taxonomy" id="128206"/>
    <lineage>
        <taxon>Eukaryota</taxon>
        <taxon>Viridiplantae</taxon>
        <taxon>Streptophyta</taxon>
        <taxon>Embryophyta</taxon>
        <taxon>Bryophyta</taxon>
        <taxon>Sphagnophytina</taxon>
        <taxon>Sphagnopsida</taxon>
        <taxon>Sphagnales</taxon>
        <taxon>Sphagnaceae</taxon>
        <taxon>Sphagnum</taxon>
    </lineage>
</organism>
<protein>
    <submittedName>
        <fullName evidence="8">Uncharacterized protein</fullName>
    </submittedName>
</protein>
<sequence>ETLNLSASDTVVVKMDIESVEWPILQRWLQDPQMAEIVDELFVEIHYQHPSMSGFLWDSWAPRTHSAPFSLRDRLLQAVRYIGRCRPDVLAQVWMPVTHANKTTCLTTRDQPYVLELKNHQLWSFRSVSEKYDFPTAADKESAAAAAGGGGGFSCDLPGRVFLSQAPEWTPNVQLYSSNEYVRVQEAQRYDVRGTAAVPVLDPVSRRSLAVIELVSKSEKVEYRPEIDVVCKALQVGMDLDLNHPRLTPFMRLQSRQAVVAEIAEVLTAVCETHELPLAQTWVPVSQYGSAKVIVHNDSNRVQFDVDETCNCHTSTSKSTMSLHTGDGPCYVSDGHLWGFRRACLEHTIEKGQGIPGKAFSSNQPVFDKDVKSYSKTEYPLGHYAKWFGLSAAVAIRLRSIHTGNDDFILEFFLPLSCVESQQQQLILNSLSITLQHVCRSLRTVTDQELEEEQEAVAVAYQHQLDHHLGNTETNDLLQNQEPSQLQQVQQSYQSDQLSLGAVGAGVTNMGCAFASNCSGQDATIHKRRLDRRRGMTEKTVALSVLQQYFAGSLKDAARSIGVCPTTLKRICREHGISRWPSRKINKVSRSLRKLQGVIDSVQGANGILHINTLMGNNASVAGVTGIHIEKDHPPVHGNWSVSLATHFPIDSDFNKEHLVTSETPADLLKVAQGEENKNPRCIPGASTFTALRAGRLSGDREQRPASSSNYTFGEGGDEGKDVAGCPGLSAFDPRQFDASPGHGISDCSSPSSGIGDTTKKIIWPQRIDTTSAITVKATVGTDTVRFKFPSGAGYLDLRDHIQCRLKLESRSFDLKYLDDDEEWMLLASEADLQECLQVTQGTQKRAIKLLVQCSTGSRSCITSSMSTNVEEKPSKMSS</sequence>
<feature type="non-terminal residue" evidence="8">
    <location>
        <position position="879"/>
    </location>
</feature>
<dbReference type="Pfam" id="PF22922">
    <property type="entry name" value="GAF_NLP"/>
    <property type="match status" value="1"/>
</dbReference>
<evidence type="ECO:0000313" key="9">
    <source>
        <dbReference type="Proteomes" id="UP001497444"/>
    </source>
</evidence>
<dbReference type="InterPro" id="IPR003035">
    <property type="entry name" value="RWP-RK_dom"/>
</dbReference>
<proteinExistence type="predicted"/>